<evidence type="ECO:0000256" key="2">
    <source>
        <dbReference type="ARBA" id="ARBA00023125"/>
    </source>
</evidence>
<evidence type="ECO:0000256" key="3">
    <source>
        <dbReference type="PROSITE-ProRule" id="PRU00169"/>
    </source>
</evidence>
<dbReference type="GO" id="GO:0003677">
    <property type="term" value="F:DNA binding"/>
    <property type="evidence" value="ECO:0007669"/>
    <property type="project" value="UniProtKB-KW"/>
</dbReference>
<dbReference type="InterPro" id="IPR000792">
    <property type="entry name" value="Tscrpt_reg_LuxR_C"/>
</dbReference>
<proteinExistence type="predicted"/>
<dbReference type="SUPFAM" id="SSF46894">
    <property type="entry name" value="C-terminal effector domain of the bipartite response regulators"/>
    <property type="match status" value="1"/>
</dbReference>
<dbReference type="InterPro" id="IPR011006">
    <property type="entry name" value="CheY-like_superfamily"/>
</dbReference>
<organism evidence="6 7">
    <name type="scientific">Chryseobacterium kwangjuense</name>
    <dbReference type="NCBI Taxonomy" id="267125"/>
    <lineage>
        <taxon>Bacteria</taxon>
        <taxon>Pseudomonadati</taxon>
        <taxon>Bacteroidota</taxon>
        <taxon>Flavobacteriia</taxon>
        <taxon>Flavobacteriales</taxon>
        <taxon>Weeksellaceae</taxon>
        <taxon>Chryseobacterium group</taxon>
        <taxon>Chryseobacterium</taxon>
    </lineage>
</organism>
<dbReference type="InterPro" id="IPR036388">
    <property type="entry name" value="WH-like_DNA-bd_sf"/>
</dbReference>
<reference evidence="6 7" key="2">
    <citation type="journal article" date="2016" name="Genome Announc.">
        <title>Draft Genome Sequence of a Biocontrol Rhizobacterium, Chryseobacterium kwangjuense Strain KJ1R5, Isolated from Pepper (Capsicum annuum).</title>
        <authorList>
            <person name="Jeong J.J."/>
            <person name="Park H."/>
            <person name="Park B.H."/>
            <person name="Mannaa M."/>
            <person name="Sang M.K."/>
            <person name="Choi I.G."/>
            <person name="Kim K.D."/>
        </authorList>
    </citation>
    <scope>NUCLEOTIDE SEQUENCE [LARGE SCALE GENOMIC DNA]</scope>
    <source>
        <strain evidence="6 7">KJ1R5</strain>
    </source>
</reference>
<dbReference type="GO" id="GO:0006355">
    <property type="term" value="P:regulation of DNA-templated transcription"/>
    <property type="evidence" value="ECO:0007669"/>
    <property type="project" value="InterPro"/>
</dbReference>
<dbReference type="CDD" id="cd06170">
    <property type="entry name" value="LuxR_C_like"/>
    <property type="match status" value="1"/>
</dbReference>
<dbReference type="EMBL" id="LPUR01000019">
    <property type="protein sequence ID" value="KXH79057.1"/>
    <property type="molecule type" value="Genomic_DNA"/>
</dbReference>
<feature type="modified residue" description="4-aspartylphosphate" evidence="3">
    <location>
        <position position="55"/>
    </location>
</feature>
<protein>
    <submittedName>
        <fullName evidence="6">LuxR family transcriptional regulator</fullName>
    </submittedName>
</protein>
<name>A0A135W2C4_9FLAO</name>
<dbReference type="PANTHER" id="PTHR45566:SF2">
    <property type="entry name" value="NARL SUBFAMILY"/>
    <property type="match status" value="1"/>
</dbReference>
<feature type="domain" description="HTH luxR-type" evidence="4">
    <location>
        <begin position="138"/>
        <end position="203"/>
    </location>
</feature>
<dbReference type="SUPFAM" id="SSF52172">
    <property type="entry name" value="CheY-like"/>
    <property type="match status" value="1"/>
</dbReference>
<evidence type="ECO:0000259" key="5">
    <source>
        <dbReference type="PROSITE" id="PS50110"/>
    </source>
</evidence>
<dbReference type="Pfam" id="PF00072">
    <property type="entry name" value="Response_reg"/>
    <property type="match status" value="1"/>
</dbReference>
<dbReference type="AlphaFoldDB" id="A0A135W2C4"/>
<evidence type="ECO:0000256" key="1">
    <source>
        <dbReference type="ARBA" id="ARBA00022553"/>
    </source>
</evidence>
<dbReference type="InterPro" id="IPR058245">
    <property type="entry name" value="NreC/VraR/RcsB-like_REC"/>
</dbReference>
<evidence type="ECO:0000259" key="4">
    <source>
        <dbReference type="PROSITE" id="PS50043"/>
    </source>
</evidence>
<reference evidence="7" key="1">
    <citation type="submission" date="2015-12" db="EMBL/GenBank/DDBJ databases">
        <title>Genome sequence of a biocontrol rhizobacterium Chryseobacterium kwangjuense strain KJ1R5 isolated from pepper (Capsicum annuum L.).</title>
        <authorList>
            <person name="Jeong J.-J."/>
            <person name="Park H."/>
            <person name="Mannaa M."/>
            <person name="Sang M.K."/>
            <person name="Choi I.-G."/>
            <person name="Kim K.D."/>
        </authorList>
    </citation>
    <scope>NUCLEOTIDE SEQUENCE [LARGE SCALE GENOMIC DNA]</scope>
    <source>
        <strain evidence="7">KJ1R5</strain>
    </source>
</reference>
<dbReference type="InterPro" id="IPR016032">
    <property type="entry name" value="Sig_transdc_resp-reg_C-effctor"/>
</dbReference>
<dbReference type="Gene3D" id="3.40.50.2300">
    <property type="match status" value="1"/>
</dbReference>
<dbReference type="OrthoDB" id="9797341at2"/>
<comment type="caution">
    <text evidence="6">The sequence shown here is derived from an EMBL/GenBank/DDBJ whole genome shotgun (WGS) entry which is preliminary data.</text>
</comment>
<gene>
    <name evidence="6" type="ORF">AU378_20580</name>
</gene>
<dbReference type="PROSITE" id="PS50043">
    <property type="entry name" value="HTH_LUXR_2"/>
    <property type="match status" value="1"/>
</dbReference>
<dbReference type="SMART" id="SM00421">
    <property type="entry name" value="HTH_LUXR"/>
    <property type="match status" value="1"/>
</dbReference>
<dbReference type="PROSITE" id="PS50110">
    <property type="entry name" value="RESPONSE_REGULATORY"/>
    <property type="match status" value="1"/>
</dbReference>
<evidence type="ECO:0000313" key="7">
    <source>
        <dbReference type="Proteomes" id="UP000070513"/>
    </source>
</evidence>
<dbReference type="PANTHER" id="PTHR45566">
    <property type="entry name" value="HTH-TYPE TRANSCRIPTIONAL REGULATOR YHJB-RELATED"/>
    <property type="match status" value="1"/>
</dbReference>
<dbReference type="Proteomes" id="UP000070513">
    <property type="component" value="Unassembled WGS sequence"/>
</dbReference>
<dbReference type="RefSeq" id="WP_062653540.1">
    <property type="nucleotide sequence ID" value="NZ_LPUR01000019.1"/>
</dbReference>
<dbReference type="Pfam" id="PF00196">
    <property type="entry name" value="GerE"/>
    <property type="match status" value="1"/>
</dbReference>
<accession>A0A135W2C4</accession>
<dbReference type="PROSITE" id="PS00622">
    <property type="entry name" value="HTH_LUXR_1"/>
    <property type="match status" value="1"/>
</dbReference>
<dbReference type="CDD" id="cd17535">
    <property type="entry name" value="REC_NarL-like"/>
    <property type="match status" value="1"/>
</dbReference>
<dbReference type="PRINTS" id="PR00038">
    <property type="entry name" value="HTHLUXR"/>
</dbReference>
<keyword evidence="2" id="KW-0238">DNA-binding</keyword>
<feature type="domain" description="Response regulatory" evidence="5">
    <location>
        <begin position="4"/>
        <end position="119"/>
    </location>
</feature>
<dbReference type="SMART" id="SM00448">
    <property type="entry name" value="REC"/>
    <property type="match status" value="1"/>
</dbReference>
<keyword evidence="1 3" id="KW-0597">Phosphoprotein</keyword>
<sequence>MQKKILIADDHYVVRMGASLLLHSTYEDLEIDFTENYENVKEKITEIRYDLLMLDIDMPGSIYLNMIKELKSIDPELKIMMFSACDEKTALRYIHEGADGYLNKQLSENVVEAVTMIFRQGFYYSQELAHLLIHNRKEIKPLENLSKRELEIFELLAQGNGNLEISNELDLKMSTISTFKKRIYEKLKIQNLAELIKLYEKYSLGEIK</sequence>
<dbReference type="InterPro" id="IPR051015">
    <property type="entry name" value="EvgA-like"/>
</dbReference>
<dbReference type="GO" id="GO:0000160">
    <property type="term" value="P:phosphorelay signal transduction system"/>
    <property type="evidence" value="ECO:0007669"/>
    <property type="project" value="InterPro"/>
</dbReference>
<evidence type="ECO:0000313" key="6">
    <source>
        <dbReference type="EMBL" id="KXH79057.1"/>
    </source>
</evidence>
<dbReference type="InterPro" id="IPR001789">
    <property type="entry name" value="Sig_transdc_resp-reg_receiver"/>
</dbReference>
<dbReference type="Gene3D" id="1.10.10.10">
    <property type="entry name" value="Winged helix-like DNA-binding domain superfamily/Winged helix DNA-binding domain"/>
    <property type="match status" value="1"/>
</dbReference>